<accession>A0AA35U0L9</accession>
<proteinExistence type="predicted"/>
<evidence type="ECO:0000256" key="3">
    <source>
        <dbReference type="ARBA" id="ARBA00022837"/>
    </source>
</evidence>
<name>A0AA35U0L9_GEOBA</name>
<sequence>MDPVTRCLACSVGCASAGMGRCFGVADTMCCNYFANGSCVNLCPHTTQPDSNYNCQRVVIGFEEKVYMAEEGQARLELPVVVKEGELTQRVTLIVTIIDRTTTAGEDYLLYNDRVRLIPNLKAGTSGGKVVIEIVDDGLLEDNEEFVVNLELNPGSSAALEISSTVVLIMEDLMEDTEEPSTNATTLASTAPTLPIENGCEAEFDGVWGLHWPTAAQRTTASVSCGLENKGIATRKCLKDAIWAPANITFCENQAISDIRKMAKELFEQPVVQVTDALMVLRVLTEAASIIANATNMSQLPRDIETASDIVAKTVDLLLASTPGSNSSGGMQPVEVDVNE</sequence>
<dbReference type="InterPro" id="IPR036445">
    <property type="entry name" value="GPCR_2_extracell_dom_sf"/>
</dbReference>
<dbReference type="InterPro" id="IPR003644">
    <property type="entry name" value="Calx_beta"/>
</dbReference>
<evidence type="ECO:0000313" key="6">
    <source>
        <dbReference type="Proteomes" id="UP001174909"/>
    </source>
</evidence>
<dbReference type="EMBL" id="CASHTH010004466">
    <property type="protein sequence ID" value="CAI8057704.1"/>
    <property type="molecule type" value="Genomic_DNA"/>
</dbReference>
<reference evidence="5" key="1">
    <citation type="submission" date="2023-03" db="EMBL/GenBank/DDBJ databases">
        <authorList>
            <person name="Steffen K."/>
            <person name="Cardenas P."/>
        </authorList>
    </citation>
    <scope>NUCLEOTIDE SEQUENCE</scope>
</reference>
<keyword evidence="1" id="KW-0732">Signal</keyword>
<dbReference type="Gene3D" id="2.60.40.2030">
    <property type="match status" value="1"/>
</dbReference>
<feature type="non-terminal residue" evidence="5">
    <location>
        <position position="1"/>
    </location>
</feature>
<gene>
    <name evidence="5" type="ORF">GBAR_LOCUS31434</name>
</gene>
<organism evidence="5 6">
    <name type="scientific">Geodia barretti</name>
    <name type="common">Barrett's horny sponge</name>
    <dbReference type="NCBI Taxonomy" id="519541"/>
    <lineage>
        <taxon>Eukaryota</taxon>
        <taxon>Metazoa</taxon>
        <taxon>Porifera</taxon>
        <taxon>Demospongiae</taxon>
        <taxon>Heteroscleromorpha</taxon>
        <taxon>Tetractinellida</taxon>
        <taxon>Astrophorina</taxon>
        <taxon>Geodiidae</taxon>
        <taxon>Geodia</taxon>
    </lineage>
</organism>
<feature type="domain" description="G-protein coupled receptors family 2 profile 1" evidence="4">
    <location>
        <begin position="200"/>
        <end position="255"/>
    </location>
</feature>
<dbReference type="InterPro" id="IPR001879">
    <property type="entry name" value="GPCR_2_extracellular_dom"/>
</dbReference>
<keyword evidence="6" id="KW-1185">Reference proteome</keyword>
<dbReference type="AlphaFoldDB" id="A0AA35U0L9"/>
<comment type="caution">
    <text evidence="5">The sequence shown here is derived from an EMBL/GenBank/DDBJ whole genome shotgun (WGS) entry which is preliminary data.</text>
</comment>
<evidence type="ECO:0000256" key="1">
    <source>
        <dbReference type="ARBA" id="ARBA00022729"/>
    </source>
</evidence>
<dbReference type="SMART" id="SM00008">
    <property type="entry name" value="HormR"/>
    <property type="match status" value="1"/>
</dbReference>
<dbReference type="InterPro" id="IPR009030">
    <property type="entry name" value="Growth_fac_rcpt_cys_sf"/>
</dbReference>
<dbReference type="PROSITE" id="PS50227">
    <property type="entry name" value="G_PROTEIN_RECEP_F2_3"/>
    <property type="match status" value="1"/>
</dbReference>
<dbReference type="Proteomes" id="UP001174909">
    <property type="component" value="Unassembled WGS sequence"/>
</dbReference>
<evidence type="ECO:0000313" key="5">
    <source>
        <dbReference type="EMBL" id="CAI8057704.1"/>
    </source>
</evidence>
<keyword evidence="3" id="KW-0106">Calcium</keyword>
<dbReference type="SUPFAM" id="SSF111418">
    <property type="entry name" value="Hormone receptor domain"/>
    <property type="match status" value="1"/>
</dbReference>
<protein>
    <recommendedName>
        <fullName evidence="4">G-protein coupled receptors family 2 profile 1 domain-containing protein</fullName>
    </recommendedName>
</protein>
<dbReference type="Pfam" id="PF03160">
    <property type="entry name" value="Calx-beta"/>
    <property type="match status" value="1"/>
</dbReference>
<keyword evidence="2" id="KW-0677">Repeat</keyword>
<dbReference type="InterPro" id="IPR038081">
    <property type="entry name" value="CalX-like_sf"/>
</dbReference>
<evidence type="ECO:0000259" key="4">
    <source>
        <dbReference type="PROSITE" id="PS50227"/>
    </source>
</evidence>
<dbReference type="Gene3D" id="4.10.1240.10">
    <property type="entry name" value="GPCR, family 2, extracellular hormone receptor domain"/>
    <property type="match status" value="1"/>
</dbReference>
<dbReference type="GO" id="GO:0004930">
    <property type="term" value="F:G protein-coupled receptor activity"/>
    <property type="evidence" value="ECO:0007669"/>
    <property type="project" value="InterPro"/>
</dbReference>
<dbReference type="SUPFAM" id="SSF141072">
    <property type="entry name" value="CalX-like"/>
    <property type="match status" value="1"/>
</dbReference>
<evidence type="ECO:0000256" key="2">
    <source>
        <dbReference type="ARBA" id="ARBA00022737"/>
    </source>
</evidence>
<dbReference type="GO" id="GO:0016020">
    <property type="term" value="C:membrane"/>
    <property type="evidence" value="ECO:0007669"/>
    <property type="project" value="InterPro"/>
</dbReference>
<dbReference type="SUPFAM" id="SSF57184">
    <property type="entry name" value="Growth factor receptor domain"/>
    <property type="match status" value="1"/>
</dbReference>